<keyword evidence="2" id="KW-1185">Reference proteome</keyword>
<evidence type="ECO:0000313" key="2">
    <source>
        <dbReference type="Proteomes" id="UP001201262"/>
    </source>
</evidence>
<protein>
    <submittedName>
        <fullName evidence="1">Uncharacterized protein</fullName>
    </submittedName>
</protein>
<reference evidence="1" key="1">
    <citation type="submission" date="2021-12" db="EMBL/GenBank/DDBJ databases">
        <title>Convergent genome expansion in fungi linked to evolution of root-endophyte symbiosis.</title>
        <authorList>
            <consortium name="DOE Joint Genome Institute"/>
            <person name="Ke Y.-H."/>
            <person name="Bonito G."/>
            <person name="Liao H.-L."/>
            <person name="Looney B."/>
            <person name="Rojas-Flechas A."/>
            <person name="Nash J."/>
            <person name="Hameed K."/>
            <person name="Schadt C."/>
            <person name="Martin F."/>
            <person name="Crous P.W."/>
            <person name="Miettinen O."/>
            <person name="Magnuson J.K."/>
            <person name="Labbe J."/>
            <person name="Jacobson D."/>
            <person name="Doktycz M.J."/>
            <person name="Veneault-Fourrey C."/>
            <person name="Kuo A."/>
            <person name="Mondo S."/>
            <person name="Calhoun S."/>
            <person name="Riley R."/>
            <person name="Ohm R."/>
            <person name="LaButti K."/>
            <person name="Andreopoulos B."/>
            <person name="Pangilinan J."/>
            <person name="Nolan M."/>
            <person name="Tritt A."/>
            <person name="Clum A."/>
            <person name="Lipzen A."/>
            <person name="Daum C."/>
            <person name="Barry K."/>
            <person name="Grigoriev I.V."/>
            <person name="Vilgalys R."/>
        </authorList>
    </citation>
    <scope>NUCLEOTIDE SEQUENCE</scope>
    <source>
        <strain evidence="1">PMI_201</strain>
    </source>
</reference>
<sequence length="83" mass="9369">MVHKTTSNKSGEHANAIKQPFRFMNLPPELRVQVYLHQSSISQGTPRTPSDHQSLLRCAARSVLKFCLYIMAKTHSTSAWIST</sequence>
<proteinExistence type="predicted"/>
<dbReference type="RefSeq" id="XP_046066339.1">
    <property type="nucleotide sequence ID" value="XM_046217440.1"/>
</dbReference>
<dbReference type="EMBL" id="JAJTJA010000014">
    <property type="protein sequence ID" value="KAH8690056.1"/>
    <property type="molecule type" value="Genomic_DNA"/>
</dbReference>
<dbReference type="Proteomes" id="UP001201262">
    <property type="component" value="Unassembled WGS sequence"/>
</dbReference>
<dbReference type="AlphaFoldDB" id="A0AAD4PV04"/>
<gene>
    <name evidence="1" type="ORF">BGW36DRAFT_390153</name>
</gene>
<evidence type="ECO:0000313" key="1">
    <source>
        <dbReference type="EMBL" id="KAH8690056.1"/>
    </source>
</evidence>
<dbReference type="GeneID" id="70247727"/>
<name>A0AAD4PV04_9EURO</name>
<organism evidence="1 2">
    <name type="scientific">Talaromyces proteolyticus</name>
    <dbReference type="NCBI Taxonomy" id="1131652"/>
    <lineage>
        <taxon>Eukaryota</taxon>
        <taxon>Fungi</taxon>
        <taxon>Dikarya</taxon>
        <taxon>Ascomycota</taxon>
        <taxon>Pezizomycotina</taxon>
        <taxon>Eurotiomycetes</taxon>
        <taxon>Eurotiomycetidae</taxon>
        <taxon>Eurotiales</taxon>
        <taxon>Trichocomaceae</taxon>
        <taxon>Talaromyces</taxon>
        <taxon>Talaromyces sect. Bacilispori</taxon>
    </lineage>
</organism>
<comment type="caution">
    <text evidence="1">The sequence shown here is derived from an EMBL/GenBank/DDBJ whole genome shotgun (WGS) entry which is preliminary data.</text>
</comment>
<accession>A0AAD4PV04</accession>